<evidence type="ECO:0000256" key="2">
    <source>
        <dbReference type="ARBA" id="ARBA00023027"/>
    </source>
</evidence>
<dbReference type="Pfam" id="PF08125">
    <property type="entry name" value="Mannitol_dh_C"/>
    <property type="match status" value="1"/>
</dbReference>
<evidence type="ECO:0000313" key="6">
    <source>
        <dbReference type="Proteomes" id="UP000054058"/>
    </source>
</evidence>
<dbReference type="Gene3D" id="3.40.50.720">
    <property type="entry name" value="NAD(P)-binding Rossmann-like Domain"/>
    <property type="match status" value="1"/>
</dbReference>
<dbReference type="GO" id="GO:0019594">
    <property type="term" value="P:mannitol metabolic process"/>
    <property type="evidence" value="ECO:0007669"/>
    <property type="project" value="InterPro"/>
</dbReference>
<dbReference type="STRING" id="1122207.MUS1_15230"/>
<dbReference type="InterPro" id="IPR013131">
    <property type="entry name" value="Mannitol_DH_N"/>
</dbReference>
<keyword evidence="2" id="KW-0520">NAD</keyword>
<dbReference type="SUPFAM" id="SSF48179">
    <property type="entry name" value="6-phosphogluconate dehydrogenase C-terminal domain-like"/>
    <property type="match status" value="1"/>
</dbReference>
<comment type="caution">
    <text evidence="5">The sequence shown here is derived from an EMBL/GenBank/DDBJ whole genome shotgun (WGS) entry which is preliminary data.</text>
</comment>
<dbReference type="InterPro" id="IPR000669">
    <property type="entry name" value="Mannitol_DH"/>
</dbReference>
<dbReference type="Pfam" id="PF01232">
    <property type="entry name" value="Mannitol_dh"/>
    <property type="match status" value="1"/>
</dbReference>
<dbReference type="InterPro" id="IPR050988">
    <property type="entry name" value="Mannitol_DH/Oxidoreductase"/>
</dbReference>
<dbReference type="PANTHER" id="PTHR43362">
    <property type="entry name" value="MANNITOL DEHYDROGENASE DSF1-RELATED"/>
    <property type="match status" value="1"/>
</dbReference>
<dbReference type="eggNOG" id="COG0246">
    <property type="taxonomic scope" value="Bacteria"/>
</dbReference>
<evidence type="ECO:0000259" key="3">
    <source>
        <dbReference type="Pfam" id="PF01232"/>
    </source>
</evidence>
<dbReference type="PATRIC" id="fig|1122207.3.peg.2195"/>
<sequence length="496" mass="55391">MKIKITKSLYKLESVDIGIVHIGLGAFHRAHQAVYIEKNLNRNLGGNWGICAVNIRSNSKLVDLLKMNDCRYHVAEYTDSQHAHLREVNAIRDALFAGDDKEVLFERLLSSNTKIVTLTVTEKGYYVTPSDKKLRLDDPSIQHDIQSPAQPKTAPGILVEALFRRKKLGIPAFTVLSCDNMPNNGALTRAAVCELAAYRSPDFAKWIQDNVAFPSSMVDRIVPAMSDESQKRLQSELNCNDQNAVMCEAFGQWVVEDNFPLGRPDWELDGVQMVDDVHPFETMKLRLLNGSHSLLAYVGSAAKLETVADAVADPKFAALIRHYMTFEALPTLDMPDGIDVQHYIESLISRFANDSLQHKLSQIAMDGSQKIPQRWLAGAAELLIQQKERQVQQKNLSATALGVAAWILYTGGKDLEGHSHKVDDPMSQTLNELHTLHKKPENLICSILAIHDVFPKAFSEDDTFFQSVLTTYLTMTSKGVAACLQFDHLNMTNFGE</sequence>
<dbReference type="InterPro" id="IPR008927">
    <property type="entry name" value="6-PGluconate_DH-like_C_sf"/>
</dbReference>
<proteinExistence type="predicted"/>
<dbReference type="RefSeq" id="WP_036162328.1">
    <property type="nucleotide sequence ID" value="NZ_JAMB01000009.1"/>
</dbReference>
<dbReference type="AlphaFoldDB" id="X7E522"/>
<keyword evidence="1" id="KW-0560">Oxidoreductase</keyword>
<reference evidence="5 6" key="1">
    <citation type="submission" date="2014-01" db="EMBL/GenBank/DDBJ databases">
        <title>Marinomonas ushuaiensis DSM 15871 Genome Sequencing.</title>
        <authorList>
            <person name="Lai Q."/>
            <person name="Shao Z.S."/>
        </authorList>
    </citation>
    <scope>NUCLEOTIDE SEQUENCE [LARGE SCALE GENOMIC DNA]</scope>
    <source>
        <strain evidence="5 6">DSM 15871</strain>
    </source>
</reference>
<name>X7E522_9GAMM</name>
<accession>X7E522</accession>
<organism evidence="5 6">
    <name type="scientific">Marinomonas ushuaiensis DSM 15871</name>
    <dbReference type="NCBI Taxonomy" id="1122207"/>
    <lineage>
        <taxon>Bacteria</taxon>
        <taxon>Pseudomonadati</taxon>
        <taxon>Pseudomonadota</taxon>
        <taxon>Gammaproteobacteria</taxon>
        <taxon>Oceanospirillales</taxon>
        <taxon>Oceanospirillaceae</taxon>
        <taxon>Marinomonas</taxon>
    </lineage>
</organism>
<dbReference type="InterPro" id="IPR036291">
    <property type="entry name" value="NAD(P)-bd_dom_sf"/>
</dbReference>
<dbReference type="Gene3D" id="1.10.1040.10">
    <property type="entry name" value="N-(1-d-carboxylethyl)-l-norvaline Dehydrogenase, domain 2"/>
    <property type="match status" value="1"/>
</dbReference>
<dbReference type="PRINTS" id="PR00084">
    <property type="entry name" value="MTLDHDRGNASE"/>
</dbReference>
<evidence type="ECO:0000256" key="1">
    <source>
        <dbReference type="ARBA" id="ARBA00023002"/>
    </source>
</evidence>
<dbReference type="OrthoDB" id="271711at2"/>
<dbReference type="SUPFAM" id="SSF51735">
    <property type="entry name" value="NAD(P)-binding Rossmann-fold domains"/>
    <property type="match status" value="1"/>
</dbReference>
<keyword evidence="6" id="KW-1185">Reference proteome</keyword>
<dbReference type="GO" id="GO:0016616">
    <property type="term" value="F:oxidoreductase activity, acting on the CH-OH group of donors, NAD or NADP as acceptor"/>
    <property type="evidence" value="ECO:0007669"/>
    <property type="project" value="TreeGrafter"/>
</dbReference>
<dbReference type="InterPro" id="IPR013328">
    <property type="entry name" value="6PGD_dom2"/>
</dbReference>
<evidence type="ECO:0000259" key="4">
    <source>
        <dbReference type="Pfam" id="PF08125"/>
    </source>
</evidence>
<dbReference type="Proteomes" id="UP000054058">
    <property type="component" value="Unassembled WGS sequence"/>
</dbReference>
<dbReference type="InterPro" id="IPR023027">
    <property type="entry name" value="Mannitol_DH_CS"/>
</dbReference>
<dbReference type="PANTHER" id="PTHR43362:SF1">
    <property type="entry name" value="MANNITOL DEHYDROGENASE 2-RELATED"/>
    <property type="match status" value="1"/>
</dbReference>
<dbReference type="InterPro" id="IPR013118">
    <property type="entry name" value="Mannitol_DH_C"/>
</dbReference>
<dbReference type="PROSITE" id="PS00974">
    <property type="entry name" value="MANNITOL_DHGENASE"/>
    <property type="match status" value="1"/>
</dbReference>
<gene>
    <name evidence="5" type="ORF">MUS1_15230</name>
</gene>
<evidence type="ECO:0000313" key="5">
    <source>
        <dbReference type="EMBL" id="ETX10268.1"/>
    </source>
</evidence>
<feature type="domain" description="Mannitol dehydrogenase C-terminal" evidence="4">
    <location>
        <begin position="276"/>
        <end position="475"/>
    </location>
</feature>
<protein>
    <submittedName>
        <fullName evidence="5">Mannitol dehydrogenase</fullName>
    </submittedName>
</protein>
<feature type="domain" description="Mannitol dehydrogenase N-terminal" evidence="3">
    <location>
        <begin position="18"/>
        <end position="267"/>
    </location>
</feature>
<dbReference type="EMBL" id="JAMB01000009">
    <property type="protein sequence ID" value="ETX10268.1"/>
    <property type="molecule type" value="Genomic_DNA"/>
</dbReference>